<accession>Q55762</accession>
<dbReference type="eggNOG" id="COG0810">
    <property type="taxonomic scope" value="Bacteria"/>
</dbReference>
<dbReference type="PaxDb" id="1148-1001674"/>
<proteinExistence type="predicted"/>
<evidence type="ECO:0000256" key="1">
    <source>
        <dbReference type="SAM" id="MobiDB-lite"/>
    </source>
</evidence>
<dbReference type="Proteomes" id="UP000001425">
    <property type="component" value="Chromosome"/>
</dbReference>
<dbReference type="STRING" id="1148.gene:10499910"/>
<evidence type="ECO:0000313" key="3">
    <source>
        <dbReference type="Proteomes" id="UP000001425"/>
    </source>
</evidence>
<feature type="compositionally biased region" description="Low complexity" evidence="1">
    <location>
        <begin position="437"/>
        <end position="447"/>
    </location>
</feature>
<feature type="compositionally biased region" description="Low complexity" evidence="1">
    <location>
        <begin position="394"/>
        <end position="413"/>
    </location>
</feature>
<feature type="compositionally biased region" description="Low complexity" evidence="1">
    <location>
        <begin position="485"/>
        <end position="501"/>
    </location>
</feature>
<dbReference type="PIR" id="S76563">
    <property type="entry name" value="S76563"/>
</dbReference>
<organism evidence="2 3">
    <name type="scientific">Synechocystis sp. (strain ATCC 27184 / PCC 6803 / Kazusa)</name>
    <dbReference type="NCBI Taxonomy" id="1111708"/>
    <lineage>
        <taxon>Bacteria</taxon>
        <taxon>Bacillati</taxon>
        <taxon>Cyanobacteriota</taxon>
        <taxon>Cyanophyceae</taxon>
        <taxon>Synechococcales</taxon>
        <taxon>Merismopediaceae</taxon>
        <taxon>Synechocystis</taxon>
    </lineage>
</organism>
<dbReference type="EnsemblBacteria" id="BAA10409">
    <property type="protein sequence ID" value="BAA10409"/>
    <property type="gene ID" value="BAA10409"/>
</dbReference>
<dbReference type="EMBL" id="BA000022">
    <property type="protein sequence ID" value="BAA10409.1"/>
    <property type="molecule type" value="Genomic_DNA"/>
</dbReference>
<reference evidence="2 3" key="1">
    <citation type="journal article" date="1995" name="DNA Res.">
        <title>Sequence analysis of the genome of the unicellular cyanobacterium Synechocystis sp. strain PCC6803. I. Sequence features in the 1 Mb region from map positions 64% to 92% of the genome.</title>
        <authorList>
            <person name="Kaneko T."/>
            <person name="Tanaka A."/>
            <person name="Sato S."/>
            <person name="Kotani H."/>
            <person name="Sazuka T."/>
            <person name="Miyajima N."/>
            <person name="Sugiura M."/>
            <person name="Tabata S."/>
        </authorList>
    </citation>
    <scope>NUCLEOTIDE SEQUENCE [LARGE SCALE GENOMIC DNA]</scope>
    <source>
        <strain evidence="3">ATCC 27184 / PCC 6803 / Kazusa</strain>
    </source>
</reference>
<reference evidence="2 3" key="2">
    <citation type="journal article" date="1996" name="DNA Res.">
        <title>Sequence analysis of the genome of the unicellular cyanobacterium Synechocystis sp. strain PCC6803. II. Sequence determination of the entire genome and assignment of potential protein-coding regions.</title>
        <authorList>
            <person name="Kaneko T."/>
            <person name="Sato S."/>
            <person name="Kotani H."/>
            <person name="Tanaka A."/>
            <person name="Asamizu E."/>
            <person name="Nakamura Y."/>
            <person name="Miyajima N."/>
            <person name="Hirosawa M."/>
            <person name="Sugiura M."/>
            <person name="Sasamoto S."/>
            <person name="Kimura T."/>
            <person name="Hosouchi T."/>
            <person name="Matsuno A."/>
            <person name="Muraki A."/>
            <person name="Nakazaki N."/>
            <person name="Naruo K."/>
            <person name="Okumura S."/>
            <person name="Shimpo S."/>
            <person name="Takeuchi C."/>
            <person name="Wada T."/>
            <person name="Watanabe A."/>
            <person name="Yamada M."/>
            <person name="Yasuda M."/>
            <person name="Tabata S."/>
        </authorList>
    </citation>
    <scope>NUCLEOTIDE SEQUENCE [LARGE SCALE GENOMIC DNA]</scope>
    <source>
        <strain evidence="3">ATCC 27184 / PCC 6803 / Kazusa</strain>
    </source>
</reference>
<gene>
    <name evidence="2" type="ordered locus">sll0188</name>
</gene>
<keyword evidence="3" id="KW-1185">Reference proteome</keyword>
<dbReference type="AlphaFoldDB" id="Q55762"/>
<dbReference type="InParanoid" id="Q55762"/>
<feature type="compositionally biased region" description="Low complexity" evidence="1">
    <location>
        <begin position="351"/>
        <end position="369"/>
    </location>
</feature>
<evidence type="ECO:0000313" key="2">
    <source>
        <dbReference type="EMBL" id="BAA10409.1"/>
    </source>
</evidence>
<feature type="region of interest" description="Disordered" evidence="1">
    <location>
        <begin position="344"/>
        <end position="501"/>
    </location>
</feature>
<sequence>METGTVKVFLDGDQPMAMDLPLRLSNAPSLGQVFTPVNVAILSSLGIHGFILGLALPHWQWQESAGDNLTDRNPVGVIELTPAEQSRLPETDIFSSSGLFPTAPSGSDPGAIPADPNLPIPPSGDYNYSLPSGPGIMPPPPAMPNLPAYPNLPPLTSYGNLSRLPITGPPIPSLPRFPSTRQIPRPPGLFAPTPDQGMNPLGPGPNRPDFGPLPPSQGTGFITRAPQGITTPQEPGLRAEGEDTSPEKLRENTLVSIAQQGQALKAKDTISGAYPPIACRNRTEATVVYNVFPSGQKDLVGRSRYPIFNQLAEQAIANRTYGEPTQVTVSFKYDAEICGGVDQFIPPGGETTNPAVPTVPTPSQVTPAPTISPAPGIAPSPAPLQPQPTPPPAVRSSPMPDAPAPRRQPTTTPSDPPMNVAPSPTRSAPAPAPTATPTPTSSQPSLPKTKGEMLLQQNQAPSIVPPQPNGNNGETEAEETQSQAPGLNNNNGLPGPIQSKK</sequence>
<protein>
    <submittedName>
        <fullName evidence="2">Sll0188 protein</fullName>
    </submittedName>
</protein>
<dbReference type="KEGG" id="syn:sll0188"/>
<name>Q55762_SYNY3</name>
<dbReference type="IntAct" id="Q55762">
    <property type="interactions" value="2"/>
</dbReference>
<feature type="compositionally biased region" description="Pro residues" evidence="1">
    <location>
        <begin position="370"/>
        <end position="393"/>
    </location>
</feature>